<evidence type="ECO:0000256" key="1">
    <source>
        <dbReference type="SAM" id="MobiDB-lite"/>
    </source>
</evidence>
<dbReference type="STRING" id="240015.ACP_1214"/>
<dbReference type="eggNOG" id="COG3667">
    <property type="taxonomic scope" value="Bacteria"/>
</dbReference>
<dbReference type="KEGG" id="aca:ACP_1214"/>
<reference evidence="2 3" key="1">
    <citation type="journal article" date="2009" name="Appl. Environ. Microbiol.">
        <title>Three genomes from the phylum Acidobacteria provide insight into the lifestyles of these microorganisms in soils.</title>
        <authorList>
            <person name="Ward N.L."/>
            <person name="Challacombe J.F."/>
            <person name="Janssen P.H."/>
            <person name="Henrissat B."/>
            <person name="Coutinho P.M."/>
            <person name="Wu M."/>
            <person name="Xie G."/>
            <person name="Haft D.H."/>
            <person name="Sait M."/>
            <person name="Badger J."/>
            <person name="Barabote R.D."/>
            <person name="Bradley B."/>
            <person name="Brettin T.S."/>
            <person name="Brinkac L.M."/>
            <person name="Bruce D."/>
            <person name="Creasy T."/>
            <person name="Daugherty S.C."/>
            <person name="Davidsen T.M."/>
            <person name="DeBoy R.T."/>
            <person name="Detter J.C."/>
            <person name="Dodson R.J."/>
            <person name="Durkin A.S."/>
            <person name="Ganapathy A."/>
            <person name="Gwinn-Giglio M."/>
            <person name="Han C.S."/>
            <person name="Khouri H."/>
            <person name="Kiss H."/>
            <person name="Kothari S.P."/>
            <person name="Madupu R."/>
            <person name="Nelson K.E."/>
            <person name="Nelson W.C."/>
            <person name="Paulsen I."/>
            <person name="Penn K."/>
            <person name="Ren Q."/>
            <person name="Rosovitz M.J."/>
            <person name="Selengut J.D."/>
            <person name="Shrivastava S."/>
            <person name="Sullivan S.A."/>
            <person name="Tapia R."/>
            <person name="Thompson L.S."/>
            <person name="Watkins K.L."/>
            <person name="Yang Q."/>
            <person name="Yu C."/>
            <person name="Zafar N."/>
            <person name="Zhou L."/>
            <person name="Kuske C.R."/>
        </authorList>
    </citation>
    <scope>NUCLEOTIDE SEQUENCE [LARGE SCALE GENOMIC DNA]</scope>
    <source>
        <strain evidence="3">ATCC 51196 / DSM 11244 / BCRC 80197 / JCM 7670 / NBRC 15755 / NCIMB 13165 / 161</strain>
    </source>
</reference>
<keyword evidence="3" id="KW-1185">Reference proteome</keyword>
<evidence type="ECO:0000313" key="2">
    <source>
        <dbReference type="EMBL" id="ACO31651.1"/>
    </source>
</evidence>
<feature type="region of interest" description="Disordered" evidence="1">
    <location>
        <begin position="1"/>
        <end position="25"/>
    </location>
</feature>
<organism evidence="2 3">
    <name type="scientific">Acidobacterium capsulatum (strain ATCC 51196 / DSM 11244 / BCRC 80197 / JCM 7670 / NBRC 15755 / NCIMB 13165 / 161)</name>
    <dbReference type="NCBI Taxonomy" id="240015"/>
    <lineage>
        <taxon>Bacteria</taxon>
        <taxon>Pseudomonadati</taxon>
        <taxon>Acidobacteriota</taxon>
        <taxon>Terriglobia</taxon>
        <taxon>Terriglobales</taxon>
        <taxon>Acidobacteriaceae</taxon>
        <taxon>Acidobacterium</taxon>
    </lineage>
</organism>
<dbReference type="EMBL" id="CP001472">
    <property type="protein sequence ID" value="ACO31651.1"/>
    <property type="molecule type" value="Genomic_DNA"/>
</dbReference>
<dbReference type="GO" id="GO:0006878">
    <property type="term" value="P:intracellular copper ion homeostasis"/>
    <property type="evidence" value="ECO:0007669"/>
    <property type="project" value="InterPro"/>
</dbReference>
<dbReference type="Proteomes" id="UP000002207">
    <property type="component" value="Chromosome"/>
</dbReference>
<proteinExistence type="predicted"/>
<dbReference type="GO" id="GO:0009279">
    <property type="term" value="C:cell outer membrane"/>
    <property type="evidence" value="ECO:0007669"/>
    <property type="project" value="InterPro"/>
</dbReference>
<gene>
    <name evidence="2" type="ordered locus">ACP_1214</name>
</gene>
<name>C1F4U3_ACIC5</name>
<dbReference type="InterPro" id="IPR007939">
    <property type="entry name" value="Cu-R_B_prcur"/>
</dbReference>
<dbReference type="AlphaFoldDB" id="C1F4U3"/>
<protein>
    <submittedName>
        <fullName evidence="2">Putative copper resistance protein B</fullName>
    </submittedName>
</protein>
<evidence type="ECO:0000313" key="3">
    <source>
        <dbReference type="Proteomes" id="UP000002207"/>
    </source>
</evidence>
<dbReference type="Pfam" id="PF05275">
    <property type="entry name" value="CopB"/>
    <property type="match status" value="1"/>
</dbReference>
<dbReference type="GO" id="GO:0005507">
    <property type="term" value="F:copper ion binding"/>
    <property type="evidence" value="ECO:0007669"/>
    <property type="project" value="InterPro"/>
</dbReference>
<dbReference type="InParanoid" id="C1F4U3"/>
<accession>C1F4U3</accession>
<dbReference type="HOGENOM" id="CLU_042913_1_0_0"/>
<sequence>MSTFVSPLMAEGQSAPPNSHRKVTSSIPGIKPLEMGHQLFGHVLVDQFEDRTNGADHEFRWDGEGWFGTDMNKLWIKSEGVASMGSLSDGDQEFLYDHPIPRLRYFDAQVGVRADLDSGPSRVWAAIGIEGLAPYLFEFAPTLYIRNGGNVAGRVNASYELLFTQRLIAEPQVELNFYNKDDRARGTGSGLSEIDTGMRLRYEFSRKFAPYIGFAYNGKYGDTANFARQAGESTSDPRFVFGVRAWY</sequence>
<dbReference type="OrthoDB" id="9778934at2"/>